<dbReference type="InterPro" id="IPR039425">
    <property type="entry name" value="RNA_pol_sigma-70-like"/>
</dbReference>
<gene>
    <name evidence="7" type="ORF">ICL07_01850</name>
</gene>
<reference evidence="7 8" key="1">
    <citation type="submission" date="2020-09" db="EMBL/GenBank/DDBJ databases">
        <title>Genome sequences of type strains of Chitinophaga qingshengii and Chitinophaga varians.</title>
        <authorList>
            <person name="Kittiwongwattana C."/>
        </authorList>
    </citation>
    <scope>NUCLEOTIDE SEQUENCE [LARGE SCALE GENOMIC DNA]</scope>
    <source>
        <strain evidence="7 8">JCM 30026</strain>
    </source>
</reference>
<comment type="caution">
    <text evidence="7">The sequence shown here is derived from an EMBL/GenBank/DDBJ whole genome shotgun (WGS) entry which is preliminary data.</text>
</comment>
<evidence type="ECO:0000313" key="7">
    <source>
        <dbReference type="EMBL" id="MBC9929096.1"/>
    </source>
</evidence>
<dbReference type="Gene3D" id="1.10.1740.10">
    <property type="match status" value="1"/>
</dbReference>
<name>A0ABR7THW4_9BACT</name>
<dbReference type="SUPFAM" id="SSF88659">
    <property type="entry name" value="Sigma3 and sigma4 domains of RNA polymerase sigma factors"/>
    <property type="match status" value="1"/>
</dbReference>
<evidence type="ECO:0000313" key="8">
    <source>
        <dbReference type="Proteomes" id="UP000659124"/>
    </source>
</evidence>
<protein>
    <submittedName>
        <fullName evidence="7">Sigma-70 family RNA polymerase sigma factor</fullName>
    </submittedName>
</protein>
<dbReference type="InterPro" id="IPR013249">
    <property type="entry name" value="RNA_pol_sigma70_r4_t2"/>
</dbReference>
<dbReference type="InterPro" id="IPR007627">
    <property type="entry name" value="RNA_pol_sigma70_r2"/>
</dbReference>
<organism evidence="7 8">
    <name type="scientific">Chitinophaga qingshengii</name>
    <dbReference type="NCBI Taxonomy" id="1569794"/>
    <lineage>
        <taxon>Bacteria</taxon>
        <taxon>Pseudomonadati</taxon>
        <taxon>Bacteroidota</taxon>
        <taxon>Chitinophagia</taxon>
        <taxon>Chitinophagales</taxon>
        <taxon>Chitinophagaceae</taxon>
        <taxon>Chitinophaga</taxon>
    </lineage>
</organism>
<evidence type="ECO:0000256" key="4">
    <source>
        <dbReference type="ARBA" id="ARBA00023163"/>
    </source>
</evidence>
<sequence length="183" mass="21670">MKIYENDMVLWQQLKERDPDAFAFIYTTYRKWLMVVAYGIVQNETEAQDLVQKFFEDLWQMDWKNSSDLTGPIRNFLFISIRNRSLNQVRANEIQRKRYAQVQLPETFEPPANILENKELQQQLSHAMSLLPAVRAKVFKLGYLYHYSRQQIAHQLGISEATVKNHMALALKDLRNLLKNNVH</sequence>
<dbReference type="Pfam" id="PF04542">
    <property type="entry name" value="Sigma70_r2"/>
    <property type="match status" value="1"/>
</dbReference>
<evidence type="ECO:0000256" key="3">
    <source>
        <dbReference type="ARBA" id="ARBA00023082"/>
    </source>
</evidence>
<keyword evidence="3" id="KW-0731">Sigma factor</keyword>
<dbReference type="PANTHER" id="PTHR43133:SF46">
    <property type="entry name" value="RNA POLYMERASE SIGMA-70 FACTOR ECF SUBFAMILY"/>
    <property type="match status" value="1"/>
</dbReference>
<dbReference type="InterPro" id="IPR013325">
    <property type="entry name" value="RNA_pol_sigma_r2"/>
</dbReference>
<dbReference type="RefSeq" id="WP_188086246.1">
    <property type="nucleotide sequence ID" value="NZ_JACVFC010000001.1"/>
</dbReference>
<dbReference type="InterPro" id="IPR014284">
    <property type="entry name" value="RNA_pol_sigma-70_dom"/>
</dbReference>
<comment type="similarity">
    <text evidence="1">Belongs to the sigma-70 factor family. ECF subfamily.</text>
</comment>
<dbReference type="InterPro" id="IPR013324">
    <property type="entry name" value="RNA_pol_sigma_r3/r4-like"/>
</dbReference>
<evidence type="ECO:0000256" key="2">
    <source>
        <dbReference type="ARBA" id="ARBA00023015"/>
    </source>
</evidence>
<evidence type="ECO:0000256" key="1">
    <source>
        <dbReference type="ARBA" id="ARBA00010641"/>
    </source>
</evidence>
<dbReference type="NCBIfam" id="TIGR02937">
    <property type="entry name" value="sigma70-ECF"/>
    <property type="match status" value="1"/>
</dbReference>
<dbReference type="Gene3D" id="1.10.10.10">
    <property type="entry name" value="Winged helix-like DNA-binding domain superfamily/Winged helix DNA-binding domain"/>
    <property type="match status" value="1"/>
</dbReference>
<dbReference type="SUPFAM" id="SSF88946">
    <property type="entry name" value="Sigma2 domain of RNA polymerase sigma factors"/>
    <property type="match status" value="1"/>
</dbReference>
<dbReference type="Pfam" id="PF08281">
    <property type="entry name" value="Sigma70_r4_2"/>
    <property type="match status" value="1"/>
</dbReference>
<dbReference type="EMBL" id="JACVFC010000001">
    <property type="protein sequence ID" value="MBC9929096.1"/>
    <property type="molecule type" value="Genomic_DNA"/>
</dbReference>
<evidence type="ECO:0000259" key="5">
    <source>
        <dbReference type="Pfam" id="PF04542"/>
    </source>
</evidence>
<dbReference type="PANTHER" id="PTHR43133">
    <property type="entry name" value="RNA POLYMERASE ECF-TYPE SIGMA FACTO"/>
    <property type="match status" value="1"/>
</dbReference>
<dbReference type="InterPro" id="IPR036388">
    <property type="entry name" value="WH-like_DNA-bd_sf"/>
</dbReference>
<feature type="domain" description="RNA polymerase sigma-70 region 2" evidence="5">
    <location>
        <begin position="25"/>
        <end position="92"/>
    </location>
</feature>
<dbReference type="Proteomes" id="UP000659124">
    <property type="component" value="Unassembled WGS sequence"/>
</dbReference>
<accession>A0ABR7THW4</accession>
<proteinExistence type="inferred from homology"/>
<keyword evidence="8" id="KW-1185">Reference proteome</keyword>
<evidence type="ECO:0000259" key="6">
    <source>
        <dbReference type="Pfam" id="PF08281"/>
    </source>
</evidence>
<keyword evidence="2" id="KW-0805">Transcription regulation</keyword>
<feature type="domain" description="RNA polymerase sigma factor 70 region 4 type 2" evidence="6">
    <location>
        <begin position="122"/>
        <end position="174"/>
    </location>
</feature>
<keyword evidence="4" id="KW-0804">Transcription</keyword>